<dbReference type="EMBL" id="BAAARJ010000006">
    <property type="protein sequence ID" value="GAA2607812.1"/>
    <property type="molecule type" value="Genomic_DNA"/>
</dbReference>
<evidence type="ECO:0000256" key="1">
    <source>
        <dbReference type="SAM" id="MobiDB-lite"/>
    </source>
</evidence>
<evidence type="ECO:0000313" key="2">
    <source>
        <dbReference type="EMBL" id="GAA2607812.1"/>
    </source>
</evidence>
<accession>A0ABN3PYB6</accession>
<protein>
    <submittedName>
        <fullName evidence="2">Uncharacterized protein</fullName>
    </submittedName>
</protein>
<keyword evidence="3" id="KW-1185">Reference proteome</keyword>
<feature type="region of interest" description="Disordered" evidence="1">
    <location>
        <begin position="199"/>
        <end position="268"/>
    </location>
</feature>
<comment type="caution">
    <text evidence="2">The sequence shown here is derived from an EMBL/GenBank/DDBJ whole genome shotgun (WGS) entry which is preliminary data.</text>
</comment>
<feature type="region of interest" description="Disordered" evidence="1">
    <location>
        <begin position="1"/>
        <end position="26"/>
    </location>
</feature>
<feature type="compositionally biased region" description="Basic and acidic residues" evidence="1">
    <location>
        <begin position="9"/>
        <end position="21"/>
    </location>
</feature>
<organism evidence="2 3">
    <name type="scientific">Streptomyces axinellae</name>
    <dbReference type="NCBI Taxonomy" id="552788"/>
    <lineage>
        <taxon>Bacteria</taxon>
        <taxon>Bacillati</taxon>
        <taxon>Actinomycetota</taxon>
        <taxon>Actinomycetes</taxon>
        <taxon>Kitasatosporales</taxon>
        <taxon>Streptomycetaceae</taxon>
        <taxon>Streptomyces</taxon>
    </lineage>
</organism>
<feature type="compositionally biased region" description="Low complexity" evidence="1">
    <location>
        <begin position="128"/>
        <end position="166"/>
    </location>
</feature>
<dbReference type="Proteomes" id="UP001501447">
    <property type="component" value="Unassembled WGS sequence"/>
</dbReference>
<proteinExistence type="predicted"/>
<feature type="compositionally biased region" description="Low complexity" evidence="1">
    <location>
        <begin position="106"/>
        <end position="120"/>
    </location>
</feature>
<name>A0ABN3PYB6_9ACTN</name>
<sequence length="417" mass="42391">MLHTPNRPVRQDDQTAQHDDGAAQAPLKPARFEVLISSNGSAALNGDLLPVAEGEEVHVAVLDALQNAAQSRGASLDATILDLRENGYATHIRVEPDGSSRMLVNGAPAAEPAAEPVGGAQPVTADEGQPSAAPAEAATAAPAAPEPHQAAPAAPAQPGAGQAAPVGGAGHASDMETTAVLDVESTAVLDMESTAVLPQPVVPGPSAPFPPAAPEPDQAAPAPAPAPEAPAPATEAAPPPAQFRPTAVPAEPATAGAGASAAATPVAKPTVPGEMAEAVAHINRAAAEGETQRAMVLAYRLREHAMRTYGEEHPYTLETRDLEAYVGRLGGNYASSTTIYLELALICHRQGNPRAYGYLKRASGNWLMLTDGPSLVNHGRALLDTWAVLAAGGGPAAADTAIPTRVQQCLEALSNPM</sequence>
<dbReference type="RefSeq" id="WP_344564601.1">
    <property type="nucleotide sequence ID" value="NZ_BAAARJ010000006.1"/>
</dbReference>
<reference evidence="2 3" key="1">
    <citation type="journal article" date="2019" name="Int. J. Syst. Evol. Microbiol.">
        <title>The Global Catalogue of Microorganisms (GCM) 10K type strain sequencing project: providing services to taxonomists for standard genome sequencing and annotation.</title>
        <authorList>
            <consortium name="The Broad Institute Genomics Platform"/>
            <consortium name="The Broad Institute Genome Sequencing Center for Infectious Disease"/>
            <person name="Wu L."/>
            <person name="Ma J."/>
        </authorList>
    </citation>
    <scope>NUCLEOTIDE SEQUENCE [LARGE SCALE GENOMIC DNA]</scope>
    <source>
        <strain evidence="2 3">JCM 16373</strain>
    </source>
</reference>
<feature type="compositionally biased region" description="Low complexity" evidence="1">
    <location>
        <begin position="245"/>
        <end position="268"/>
    </location>
</feature>
<feature type="region of interest" description="Disordered" evidence="1">
    <location>
        <begin position="99"/>
        <end position="173"/>
    </location>
</feature>
<feature type="compositionally biased region" description="Pro residues" evidence="1">
    <location>
        <begin position="200"/>
        <end position="214"/>
    </location>
</feature>
<gene>
    <name evidence="2" type="ORF">GCM10009863_21540</name>
</gene>
<evidence type="ECO:0000313" key="3">
    <source>
        <dbReference type="Proteomes" id="UP001501447"/>
    </source>
</evidence>